<evidence type="ECO:0000313" key="7">
    <source>
        <dbReference type="Proteomes" id="UP000078287"/>
    </source>
</evidence>
<dbReference type="InterPro" id="IPR012334">
    <property type="entry name" value="Pectin_lyas_fold"/>
</dbReference>
<evidence type="ECO:0000256" key="3">
    <source>
        <dbReference type="ARBA" id="ARBA00023180"/>
    </source>
</evidence>
<evidence type="ECO:0000256" key="1">
    <source>
        <dbReference type="ARBA" id="ARBA00022723"/>
    </source>
</evidence>
<proteinExistence type="predicted"/>
<dbReference type="RefSeq" id="WP_066790169.1">
    <property type="nucleotide sequence ID" value="NZ_LWQS01000080.1"/>
</dbReference>
<accession>A0A178M4B4</accession>
<dbReference type="PANTHER" id="PTHR42970:SF1">
    <property type="entry name" value="PECTATE LYASE C-RELATED"/>
    <property type="match status" value="1"/>
</dbReference>
<protein>
    <recommendedName>
        <fullName evidence="8">Pectate lyase</fullName>
    </recommendedName>
</protein>
<dbReference type="PRINTS" id="PR00807">
    <property type="entry name" value="AMBALLERGEN"/>
</dbReference>
<reference evidence="6 7" key="1">
    <citation type="submission" date="2016-04" db="EMBL/GenBank/DDBJ databases">
        <title>Chloroflexus islandicus sp. nov., a thermophilic filamentous anoxygenic phototrophic bacterium from geyser Strokkur (Iceland).</title>
        <authorList>
            <person name="Gaisin V.A."/>
            <person name="Kalashnikov A.M."/>
            <person name="Sukhacheva M.V."/>
            <person name="Grouzdev D.S."/>
            <person name="Ivanov T.M."/>
            <person name="Kuznetsov B."/>
            <person name="Gorlenko V.M."/>
        </authorList>
    </citation>
    <scope>NUCLEOTIDE SEQUENCE [LARGE SCALE GENOMIC DNA]</scope>
    <source>
        <strain evidence="7">isl-2</strain>
    </source>
</reference>
<gene>
    <name evidence="6" type="ORF">A6A03_18470</name>
</gene>
<feature type="chain" id="PRO_5008091680" description="Pectate lyase" evidence="5">
    <location>
        <begin position="25"/>
        <end position="557"/>
    </location>
</feature>
<evidence type="ECO:0000313" key="6">
    <source>
        <dbReference type="EMBL" id="OAN43305.1"/>
    </source>
</evidence>
<feature type="region of interest" description="Disordered" evidence="4">
    <location>
        <begin position="33"/>
        <end position="72"/>
    </location>
</feature>
<feature type="signal peptide" evidence="5">
    <location>
        <begin position="1"/>
        <end position="24"/>
    </location>
</feature>
<dbReference type="STRING" id="1707952.A6A03_18470"/>
<dbReference type="PANTHER" id="PTHR42970">
    <property type="entry name" value="PECTATE LYASE C-RELATED"/>
    <property type="match status" value="1"/>
</dbReference>
<dbReference type="InterPro" id="IPR011050">
    <property type="entry name" value="Pectin_lyase_fold/virulence"/>
</dbReference>
<sequence length="557" mass="60175">MNITPPNRLLRLLFTLLASFGLLACSFAAPPQDSPTAPAATPLPASSATRAPAEPPALPTAPPAALPQPAQGSIPAFPGAEGFGAQATGGRGGQVIYVTTLDPDPNGTIPGSLNWALRQEGARYILFKVSGVIDAAANIVHGNVTIAGQTSPGGIIVRGLICDGHYEQNDCGNLIVRHLRSRPAVHLDGNPAALDDALRLDGIRTFIIDHSSFANAADEVAQISWASSGTIQRSIFAETVGDHAPYGGVLLNYSHPDLPQNNLSLHHNLWYRLDGRLPEITCEASNYPDLPGQFSDCAAHPLNLELSSNLLWDPGINIWYGRDVDGDPANGPYRLNLNWVNNYAVARSDFTYGLILYDVIAVSENALYVSGNQLNLYPDYRDYQLAYCCNDFDQSHPNTDFGVAQRLNARHDFPPISYTPADQLIAYMLANAGAFPRDAQDRRFMAALASGVIDPTPRNQAGANDALTLDFTTPPAPPEDTDNDGMPDWFELRYGLNPNAPDHNDTRLSVLFTGIEGYTNLECYLNWLADSLVTGAPLPPTARTTNLFLPVLLKMWP</sequence>
<dbReference type="SUPFAM" id="SSF51126">
    <property type="entry name" value="Pectin lyase-like"/>
    <property type="match status" value="1"/>
</dbReference>
<evidence type="ECO:0000256" key="4">
    <source>
        <dbReference type="SAM" id="MobiDB-lite"/>
    </source>
</evidence>
<dbReference type="OrthoDB" id="9803616at2"/>
<dbReference type="AlphaFoldDB" id="A0A178M4B4"/>
<evidence type="ECO:0000256" key="5">
    <source>
        <dbReference type="SAM" id="SignalP"/>
    </source>
</evidence>
<dbReference type="EMBL" id="LWQS01000080">
    <property type="protein sequence ID" value="OAN43305.1"/>
    <property type="molecule type" value="Genomic_DNA"/>
</dbReference>
<dbReference type="InterPro" id="IPR052063">
    <property type="entry name" value="Polysaccharide_Lyase_1"/>
</dbReference>
<feature type="compositionally biased region" description="Low complexity" evidence="4">
    <location>
        <begin position="34"/>
        <end position="52"/>
    </location>
</feature>
<organism evidence="6 7">
    <name type="scientific">Chloroflexus islandicus</name>
    <dbReference type="NCBI Taxonomy" id="1707952"/>
    <lineage>
        <taxon>Bacteria</taxon>
        <taxon>Bacillati</taxon>
        <taxon>Chloroflexota</taxon>
        <taxon>Chloroflexia</taxon>
        <taxon>Chloroflexales</taxon>
        <taxon>Chloroflexineae</taxon>
        <taxon>Chloroflexaceae</taxon>
        <taxon>Chloroflexus</taxon>
    </lineage>
</organism>
<dbReference type="GO" id="GO:0046872">
    <property type="term" value="F:metal ion binding"/>
    <property type="evidence" value="ECO:0007669"/>
    <property type="project" value="UniProtKB-KW"/>
</dbReference>
<dbReference type="Gene3D" id="2.160.20.10">
    <property type="entry name" value="Single-stranded right-handed beta-helix, Pectin lyase-like"/>
    <property type="match status" value="1"/>
</dbReference>
<evidence type="ECO:0000256" key="2">
    <source>
        <dbReference type="ARBA" id="ARBA00022729"/>
    </source>
</evidence>
<keyword evidence="3" id="KW-0325">Glycoprotein</keyword>
<comment type="caution">
    <text evidence="6">The sequence shown here is derived from an EMBL/GenBank/DDBJ whole genome shotgun (WGS) entry which is preliminary data.</text>
</comment>
<dbReference type="InterPro" id="IPR018082">
    <property type="entry name" value="AmbAllergen"/>
</dbReference>
<dbReference type="Proteomes" id="UP000078287">
    <property type="component" value="Unassembled WGS sequence"/>
</dbReference>
<keyword evidence="2 5" id="KW-0732">Signal</keyword>
<keyword evidence="1" id="KW-0479">Metal-binding</keyword>
<name>A0A178M4B4_9CHLR</name>
<keyword evidence="7" id="KW-1185">Reference proteome</keyword>
<evidence type="ECO:0008006" key="8">
    <source>
        <dbReference type="Google" id="ProtNLM"/>
    </source>
</evidence>
<feature type="compositionally biased region" description="Pro residues" evidence="4">
    <location>
        <begin position="53"/>
        <end position="66"/>
    </location>
</feature>